<feature type="region of interest" description="Disordered" evidence="1">
    <location>
        <begin position="193"/>
        <end position="215"/>
    </location>
</feature>
<name>A0ABQ4F9T9_9ACTN</name>
<protein>
    <recommendedName>
        <fullName evidence="4">Guanylate cyclase domain-containing protein</fullName>
    </recommendedName>
</protein>
<evidence type="ECO:0000313" key="2">
    <source>
        <dbReference type="EMBL" id="GIH31553.1"/>
    </source>
</evidence>
<gene>
    <name evidence="2" type="ORF">Mam01_17170</name>
</gene>
<dbReference type="RefSeq" id="WP_204284845.1">
    <property type="nucleotide sequence ID" value="NZ_BAABEJ010000006.1"/>
</dbReference>
<proteinExistence type="predicted"/>
<accession>A0ABQ4F9T9</accession>
<reference evidence="2 3" key="1">
    <citation type="submission" date="2021-01" db="EMBL/GenBank/DDBJ databases">
        <title>Whole genome shotgun sequence of Microbispora amethystogenes NBRC 101907.</title>
        <authorList>
            <person name="Komaki H."/>
            <person name="Tamura T."/>
        </authorList>
    </citation>
    <scope>NUCLEOTIDE SEQUENCE [LARGE SCALE GENOMIC DNA]</scope>
    <source>
        <strain evidence="2 3">NBRC 101907</strain>
    </source>
</reference>
<sequence length="325" mass="35593">MGSADFGRRLLVAADAEGYGRGDDMRHEAVQSGLVEVLQEAAAEAGLSMDRWSCQEQGDGRLCLPSPDDPELRVVDDFVWKLEAALRRHNRHLRDEVRLRLRLAMHHGVVVPGRNGYVGQAAVTVCRLLDANEARRALASAPQANLVVVFSERIFEDVVAQGHTGYRPGLFTEVTVRTKERDERAWMLVPERSAGSRTEPMTGAAAPSGSQSKGVTMDTGNLQDVADALWPVIAAGGLERVGAYGTEAAVAATGGLLDRLRRFRKEKGKTEQPYSREELYRTLQEMVRDDALPDRLLRQFAAQQIAVNLFHAPVNVTNGTIGIGN</sequence>
<dbReference type="Proteomes" id="UP000651728">
    <property type="component" value="Unassembled WGS sequence"/>
</dbReference>
<dbReference type="InterPro" id="IPR029787">
    <property type="entry name" value="Nucleotide_cyclase"/>
</dbReference>
<comment type="caution">
    <text evidence="2">The sequence shown here is derived from an EMBL/GenBank/DDBJ whole genome shotgun (WGS) entry which is preliminary data.</text>
</comment>
<dbReference type="SUPFAM" id="SSF55073">
    <property type="entry name" value="Nucleotide cyclase"/>
    <property type="match status" value="1"/>
</dbReference>
<dbReference type="Gene3D" id="3.30.70.1230">
    <property type="entry name" value="Nucleotide cyclase"/>
    <property type="match status" value="1"/>
</dbReference>
<dbReference type="EMBL" id="BOOB01000012">
    <property type="protein sequence ID" value="GIH31553.1"/>
    <property type="molecule type" value="Genomic_DNA"/>
</dbReference>
<evidence type="ECO:0000256" key="1">
    <source>
        <dbReference type="SAM" id="MobiDB-lite"/>
    </source>
</evidence>
<keyword evidence="3" id="KW-1185">Reference proteome</keyword>
<organism evidence="2 3">
    <name type="scientific">Microbispora amethystogenes</name>
    <dbReference type="NCBI Taxonomy" id="1427754"/>
    <lineage>
        <taxon>Bacteria</taxon>
        <taxon>Bacillati</taxon>
        <taxon>Actinomycetota</taxon>
        <taxon>Actinomycetes</taxon>
        <taxon>Streptosporangiales</taxon>
        <taxon>Streptosporangiaceae</taxon>
        <taxon>Microbispora</taxon>
    </lineage>
</organism>
<evidence type="ECO:0000313" key="3">
    <source>
        <dbReference type="Proteomes" id="UP000651728"/>
    </source>
</evidence>
<evidence type="ECO:0008006" key="4">
    <source>
        <dbReference type="Google" id="ProtNLM"/>
    </source>
</evidence>